<dbReference type="PROSITE" id="PS00108">
    <property type="entry name" value="PROTEIN_KINASE_ST"/>
    <property type="match status" value="1"/>
</dbReference>
<keyword evidence="11" id="KW-1185">Reference proteome</keyword>
<feature type="compositionally biased region" description="Low complexity" evidence="6">
    <location>
        <begin position="750"/>
        <end position="762"/>
    </location>
</feature>
<dbReference type="Gene3D" id="3.30.200.20">
    <property type="entry name" value="Phosphorylase Kinase, domain 1"/>
    <property type="match status" value="1"/>
</dbReference>
<evidence type="ECO:0000313" key="10">
    <source>
        <dbReference type="Proteomes" id="UP000722791"/>
    </source>
</evidence>
<feature type="domain" description="Protein kinase" evidence="7">
    <location>
        <begin position="4"/>
        <end position="335"/>
    </location>
</feature>
<keyword evidence="2" id="KW-0808">Transferase</keyword>
<evidence type="ECO:0000256" key="4">
    <source>
        <dbReference type="ARBA" id="ARBA00022777"/>
    </source>
</evidence>
<gene>
    <name evidence="8" type="ORF">Vretifemale_5942</name>
    <name evidence="9" type="ORF">Vretimale_5933</name>
</gene>
<dbReference type="InterPro" id="IPR000719">
    <property type="entry name" value="Prot_kinase_dom"/>
</dbReference>
<dbReference type="InterPro" id="IPR008271">
    <property type="entry name" value="Ser/Thr_kinase_AS"/>
</dbReference>
<feature type="region of interest" description="Disordered" evidence="6">
    <location>
        <begin position="408"/>
        <end position="430"/>
    </location>
</feature>
<dbReference type="EMBL" id="BNCP01000008">
    <property type="protein sequence ID" value="GIL76374.1"/>
    <property type="molecule type" value="Genomic_DNA"/>
</dbReference>
<comment type="caution">
    <text evidence="9">The sequence shown here is derived from an EMBL/GenBank/DDBJ whole genome shotgun (WGS) entry which is preliminary data.</text>
</comment>
<dbReference type="Pfam" id="PF00069">
    <property type="entry name" value="Pkinase"/>
    <property type="match status" value="1"/>
</dbReference>
<sequence length="1320" mass="137838">MEVFHHCCWLGHGSYGDVQLCEVSPRTMEMLLGAEYRQVEHVPGPILIALKTWKQAHKEGKVMQIALREVQLLKAVSHPNIIKLQSAFRTPSGRVCMVFEYGGKSTHQLLETRFPRGFSQPLLRRLTFQIVQALCYLHSRKIIHRDVKPANILVDSEGVLRLCDFGFARYLSGSANSEAVLLSATRNNNGDGSDGGDDSGLWTPYVITRWYRAPEVLLGMPYGTPTDVWSLGCTLAELATGEPLFPGTSSLDQIGRIAALLGPLPNHMAARVTGKPRSGVALPADGKVAVSAAEALRQRLRPQQGAEFLELLTACLRTDPRDRPTVEQLLRMPYLADAAKLFEGSSLGHAYIAAPLTGPVQAARKLAPPSQPFPAPQPPSTDGMQSAKTELMPVPPGHCRFHRCHPHPPPHQQHIHHHQQHQQTYHGNYQQQRCSIYPQKQQQQDSRSRDVFRCSRGLQHSASMGSSVDAGSTITSASCSVMSITPVMRSVTSVTDSSFSTVPLGSSTCCYHCSGGAAGVASDTVCTCHAEASNFVPGSASNAQPLLSPAAAAAAAVETSSCQVDNGINRGSSISACIAGKAAPEQLEGLQCARKAAADHPPVGGISVGSGDGMQDGITGACLRSTAVASSLVRGLKSHDSTAPMASSLSELLDVTVTLPSSLCVPAAEAGPSAPAVHLDSRPAPPHPSDFSREAAIRAMTAAAAFASDGSAAEGTLATAMTSCHSVAGVQSALPVYRDHHYQHQQQCFDSSSGRSSSSSDSEQVCAPRPGPTKPGFAVAGAAAIAAATSSFDAAGVEVPGSHQAWRDSVSDAIMCDEDGYDNAFGDGGDNGNCGGYSGGGGGGGDHPVQGLSTHWLDSYYHNCSPVAISAAAMVAAGLKAMATSAGCAASTHTTLSFNWHNAESPCSGAAGSTEENQSLRHTTAPGSDAWPVPRPPPKQQEFVQALKQQPLAVQLQPRQPLKARPEQQLRRRWRLCRYVAAPAAGGAVVGASNGQAQPPLPPLPLKQGGQEQGHSGPEAAGLSLMSAGLCPRGAYAIAAAHCHEDSRLRRVRGRASRAHSPTADGSCADGDCDYGSSDRPGGSNFSSDSEGCRPRAITLHLARRRYASAPGATAPTTAAFDANTRASVPCLVGKGARTTEAEAATAGLRPRPNGLVASGLACGPVWPTCDLPRDSEGGTCEESMGMRRCDDGGFSGARSAAAPSAAIAAAAAAPGPSGGVAPVKVAARSVTAATECINSAAFSLDSTAGARSCCTSIGERGPVTVAAEAGNTASATTCRGVTSRGSKGGHRFKWWLRKGRIWLRHLFQSSFPTRQFQPR</sequence>
<dbReference type="EMBL" id="BNCQ01000008">
    <property type="protein sequence ID" value="GIM01080.1"/>
    <property type="molecule type" value="Genomic_DNA"/>
</dbReference>
<feature type="region of interest" description="Disordered" evidence="6">
    <location>
        <begin position="747"/>
        <end position="772"/>
    </location>
</feature>
<feature type="compositionally biased region" description="Basic residues" evidence="6">
    <location>
        <begin position="408"/>
        <end position="420"/>
    </location>
</feature>
<dbReference type="OrthoDB" id="547979at2759"/>
<evidence type="ECO:0000313" key="11">
    <source>
        <dbReference type="Proteomes" id="UP000747110"/>
    </source>
</evidence>
<dbReference type="PANTHER" id="PTHR24055">
    <property type="entry name" value="MITOGEN-ACTIVATED PROTEIN KINASE"/>
    <property type="match status" value="1"/>
</dbReference>
<evidence type="ECO:0000313" key="8">
    <source>
        <dbReference type="EMBL" id="GIL76374.1"/>
    </source>
</evidence>
<proteinExistence type="predicted"/>
<name>A0A8J4G6I1_9CHLO</name>
<protein>
    <recommendedName>
        <fullName evidence="7">Protein kinase domain-containing protein</fullName>
    </recommendedName>
</protein>
<keyword evidence="1" id="KW-0723">Serine/threonine-protein kinase</keyword>
<accession>A0A8J4G6I1</accession>
<feature type="region of interest" description="Disordered" evidence="6">
    <location>
        <begin position="672"/>
        <end position="691"/>
    </location>
</feature>
<dbReference type="SMART" id="SM00220">
    <property type="entry name" value="S_TKc"/>
    <property type="match status" value="1"/>
</dbReference>
<feature type="region of interest" description="Disordered" evidence="6">
    <location>
        <begin position="907"/>
        <end position="942"/>
    </location>
</feature>
<dbReference type="InterPro" id="IPR011009">
    <property type="entry name" value="Kinase-like_dom_sf"/>
</dbReference>
<feature type="compositionally biased region" description="Pro residues" evidence="6">
    <location>
        <begin position="369"/>
        <end position="379"/>
    </location>
</feature>
<feature type="compositionally biased region" description="Low complexity" evidence="6">
    <location>
        <begin position="421"/>
        <end position="430"/>
    </location>
</feature>
<evidence type="ECO:0000256" key="1">
    <source>
        <dbReference type="ARBA" id="ARBA00022527"/>
    </source>
</evidence>
<evidence type="ECO:0000256" key="5">
    <source>
        <dbReference type="ARBA" id="ARBA00022840"/>
    </source>
</evidence>
<dbReference type="Proteomes" id="UP000722791">
    <property type="component" value="Unassembled WGS sequence"/>
</dbReference>
<feature type="region of interest" description="Disordered" evidence="6">
    <location>
        <begin position="991"/>
        <end position="1021"/>
    </location>
</feature>
<evidence type="ECO:0000256" key="6">
    <source>
        <dbReference type="SAM" id="MobiDB-lite"/>
    </source>
</evidence>
<dbReference type="SUPFAM" id="SSF56112">
    <property type="entry name" value="Protein kinase-like (PK-like)"/>
    <property type="match status" value="1"/>
</dbReference>
<organism evidence="9 10">
    <name type="scientific">Volvox reticuliferus</name>
    <dbReference type="NCBI Taxonomy" id="1737510"/>
    <lineage>
        <taxon>Eukaryota</taxon>
        <taxon>Viridiplantae</taxon>
        <taxon>Chlorophyta</taxon>
        <taxon>core chlorophytes</taxon>
        <taxon>Chlorophyceae</taxon>
        <taxon>CS clade</taxon>
        <taxon>Chlamydomonadales</taxon>
        <taxon>Volvocaceae</taxon>
        <taxon>Volvox</taxon>
    </lineage>
</organism>
<feature type="compositionally biased region" description="Polar residues" evidence="6">
    <location>
        <begin position="914"/>
        <end position="926"/>
    </location>
</feature>
<dbReference type="PROSITE" id="PS50011">
    <property type="entry name" value="PROTEIN_KINASE_DOM"/>
    <property type="match status" value="1"/>
</dbReference>
<dbReference type="InterPro" id="IPR050117">
    <property type="entry name" value="MAPK"/>
</dbReference>
<evidence type="ECO:0000256" key="3">
    <source>
        <dbReference type="ARBA" id="ARBA00022741"/>
    </source>
</evidence>
<evidence type="ECO:0000259" key="7">
    <source>
        <dbReference type="PROSITE" id="PS50011"/>
    </source>
</evidence>
<dbReference type="GO" id="GO:0005524">
    <property type="term" value="F:ATP binding"/>
    <property type="evidence" value="ECO:0007669"/>
    <property type="project" value="UniProtKB-KW"/>
</dbReference>
<dbReference type="Proteomes" id="UP000747110">
    <property type="component" value="Unassembled WGS sequence"/>
</dbReference>
<dbReference type="Gene3D" id="1.10.510.10">
    <property type="entry name" value="Transferase(Phosphotransferase) domain 1"/>
    <property type="match status" value="1"/>
</dbReference>
<feature type="region of interest" description="Disordered" evidence="6">
    <location>
        <begin position="365"/>
        <end position="387"/>
    </location>
</feature>
<keyword evidence="3" id="KW-0547">Nucleotide-binding</keyword>
<keyword evidence="4" id="KW-0418">Kinase</keyword>
<evidence type="ECO:0000256" key="2">
    <source>
        <dbReference type="ARBA" id="ARBA00022679"/>
    </source>
</evidence>
<keyword evidence="5" id="KW-0067">ATP-binding</keyword>
<dbReference type="GO" id="GO:0004674">
    <property type="term" value="F:protein serine/threonine kinase activity"/>
    <property type="evidence" value="ECO:0007669"/>
    <property type="project" value="UniProtKB-KW"/>
</dbReference>
<reference evidence="9" key="1">
    <citation type="journal article" date="2021" name="Proc. Natl. Acad. Sci. U.S.A.">
        <title>Three genomes in the algal genus Volvox reveal the fate of a haploid sex-determining region after a transition to homothallism.</title>
        <authorList>
            <person name="Yamamoto K."/>
            <person name="Hamaji T."/>
            <person name="Kawai-Toyooka H."/>
            <person name="Matsuzaki R."/>
            <person name="Takahashi F."/>
            <person name="Nishimura Y."/>
            <person name="Kawachi M."/>
            <person name="Noguchi H."/>
            <person name="Minakuchi Y."/>
            <person name="Umen J.G."/>
            <person name="Toyoda A."/>
            <person name="Nozaki H."/>
        </authorList>
    </citation>
    <scope>NUCLEOTIDE SEQUENCE</scope>
    <source>
        <strain evidence="9">NIES-3785</strain>
        <strain evidence="8">NIES-3786</strain>
    </source>
</reference>
<evidence type="ECO:0000313" key="9">
    <source>
        <dbReference type="EMBL" id="GIM01080.1"/>
    </source>
</evidence>
<dbReference type="FunFam" id="1.10.510.10:FF:000624">
    <property type="entry name" value="Mitogen-activated protein kinase"/>
    <property type="match status" value="1"/>
</dbReference>